<dbReference type="EMBL" id="MUNK01000031">
    <property type="protein sequence ID" value="OTA36473.1"/>
    <property type="molecule type" value="Genomic_DNA"/>
</dbReference>
<accession>A0A1Z5TKB5</accession>
<evidence type="ECO:0000313" key="1">
    <source>
        <dbReference type="EMBL" id="OTA36473.1"/>
    </source>
</evidence>
<keyword evidence="2" id="KW-1185">Reference proteome</keyword>
<comment type="caution">
    <text evidence="1">The sequence shown here is derived from an EMBL/GenBank/DDBJ whole genome shotgun (WGS) entry which is preliminary data.</text>
</comment>
<dbReference type="InParanoid" id="A0A1Z5TKB5"/>
<evidence type="ECO:0000313" key="2">
    <source>
        <dbReference type="Proteomes" id="UP000194280"/>
    </source>
</evidence>
<dbReference type="Proteomes" id="UP000194280">
    <property type="component" value="Unassembled WGS sequence"/>
</dbReference>
<reference evidence="1 2" key="1">
    <citation type="submission" date="2017-01" db="EMBL/GenBank/DDBJ databases">
        <title>The recent genome duplication of the halophilic yeast Hortaea werneckii: insights from long-read sequencing.</title>
        <authorList>
            <person name="Sinha S."/>
            <person name="Flibotte S."/>
            <person name="Neira M."/>
            <person name="Lenassi M."/>
            <person name="Gostincar C."/>
            <person name="Stajich J.E."/>
            <person name="Nislow C.E."/>
        </authorList>
    </citation>
    <scope>NUCLEOTIDE SEQUENCE [LARGE SCALE GENOMIC DNA]</scope>
    <source>
        <strain evidence="1 2">EXF-2000</strain>
    </source>
</reference>
<gene>
    <name evidence="1" type="ORF">BTJ68_03945</name>
</gene>
<protein>
    <submittedName>
        <fullName evidence="1">Uncharacterized protein</fullName>
    </submittedName>
</protein>
<name>A0A1Z5TKB5_HORWE</name>
<proteinExistence type="predicted"/>
<sequence length="70" mass="7449">MPPNEIGFQEAIAEGSAVDLYTVRCFHASRLIVWSSTPWSIKVRDATNGDPTAGTTALLSLRASPTGTSK</sequence>
<dbReference type="VEuPathDB" id="FungiDB:BTJ68_03945"/>
<organism evidence="1 2">
    <name type="scientific">Hortaea werneckii EXF-2000</name>
    <dbReference type="NCBI Taxonomy" id="1157616"/>
    <lineage>
        <taxon>Eukaryota</taxon>
        <taxon>Fungi</taxon>
        <taxon>Dikarya</taxon>
        <taxon>Ascomycota</taxon>
        <taxon>Pezizomycotina</taxon>
        <taxon>Dothideomycetes</taxon>
        <taxon>Dothideomycetidae</taxon>
        <taxon>Mycosphaerellales</taxon>
        <taxon>Teratosphaeriaceae</taxon>
        <taxon>Hortaea</taxon>
    </lineage>
</organism>
<dbReference type="AlphaFoldDB" id="A0A1Z5TKB5"/>